<reference evidence="1" key="1">
    <citation type="submission" date="2022-03" db="EMBL/GenBank/DDBJ databases">
        <authorList>
            <person name="Alioto T."/>
            <person name="Alioto T."/>
            <person name="Gomez Garrido J."/>
        </authorList>
    </citation>
    <scope>NUCLEOTIDE SEQUENCE</scope>
</reference>
<dbReference type="EMBL" id="OW240915">
    <property type="protein sequence ID" value="CAH2285335.1"/>
    <property type="molecule type" value="Genomic_DNA"/>
</dbReference>
<organism evidence="1 2">
    <name type="scientific">Pelobates cultripes</name>
    <name type="common">Western spadefoot toad</name>
    <dbReference type="NCBI Taxonomy" id="61616"/>
    <lineage>
        <taxon>Eukaryota</taxon>
        <taxon>Metazoa</taxon>
        <taxon>Chordata</taxon>
        <taxon>Craniata</taxon>
        <taxon>Vertebrata</taxon>
        <taxon>Euteleostomi</taxon>
        <taxon>Amphibia</taxon>
        <taxon>Batrachia</taxon>
        <taxon>Anura</taxon>
        <taxon>Pelobatoidea</taxon>
        <taxon>Pelobatidae</taxon>
        <taxon>Pelobates</taxon>
    </lineage>
</organism>
<dbReference type="AlphaFoldDB" id="A0AAD1W1Y4"/>
<keyword evidence="2" id="KW-1185">Reference proteome</keyword>
<protein>
    <submittedName>
        <fullName evidence="1">Uncharacterized protein</fullName>
    </submittedName>
</protein>
<dbReference type="Proteomes" id="UP001295444">
    <property type="component" value="Chromosome 04"/>
</dbReference>
<proteinExistence type="predicted"/>
<evidence type="ECO:0000313" key="1">
    <source>
        <dbReference type="EMBL" id="CAH2285335.1"/>
    </source>
</evidence>
<evidence type="ECO:0000313" key="2">
    <source>
        <dbReference type="Proteomes" id="UP001295444"/>
    </source>
</evidence>
<accession>A0AAD1W1Y4</accession>
<name>A0AAD1W1Y4_PELCU</name>
<gene>
    <name evidence="1" type="ORF">PECUL_23A034237</name>
</gene>
<sequence>MHTPLSLVNLRFAQDVQCRPPEQMHYKYLMADENTDCYQISQFRCCGFSS</sequence>